<dbReference type="Proteomes" id="UP000030645">
    <property type="component" value="Unassembled WGS sequence"/>
</dbReference>
<keyword evidence="2" id="KW-1185">Reference proteome</keyword>
<proteinExistence type="predicted"/>
<evidence type="ECO:0000313" key="1">
    <source>
        <dbReference type="EMBL" id="EXC20877.1"/>
    </source>
</evidence>
<name>W9SBY4_9ROSA</name>
<evidence type="ECO:0000313" key="2">
    <source>
        <dbReference type="Proteomes" id="UP000030645"/>
    </source>
</evidence>
<protein>
    <submittedName>
        <fullName evidence="1">Uncharacterized protein</fullName>
    </submittedName>
</protein>
<dbReference type="AlphaFoldDB" id="W9SBY4"/>
<gene>
    <name evidence="1" type="ORF">L484_012953</name>
</gene>
<reference evidence="2" key="1">
    <citation type="submission" date="2013-01" db="EMBL/GenBank/DDBJ databases">
        <title>Draft Genome Sequence of a Mulberry Tree, Morus notabilis C.K. Schneid.</title>
        <authorList>
            <person name="He N."/>
            <person name="Zhao S."/>
        </authorList>
    </citation>
    <scope>NUCLEOTIDE SEQUENCE</scope>
</reference>
<dbReference type="EMBL" id="KE345922">
    <property type="protein sequence ID" value="EXC20877.1"/>
    <property type="molecule type" value="Genomic_DNA"/>
</dbReference>
<sequence>MKSTLDSRIKIRFGVDLNNLNGLDEFGKRFTKAFDDSNSGEEDVLLRFLMESEKDPENMTNKYYSRQNIKPSYQLINFHRLQPSTRVIHCLIYSAGKLRLQTLQSQMLSTFYGKVVQVHFHVKPQFLGTEGMESI</sequence>
<accession>W9SBY4</accession>
<dbReference type="STRING" id="981085.W9SBY4"/>
<organism evidence="1 2">
    <name type="scientific">Morus notabilis</name>
    <dbReference type="NCBI Taxonomy" id="981085"/>
    <lineage>
        <taxon>Eukaryota</taxon>
        <taxon>Viridiplantae</taxon>
        <taxon>Streptophyta</taxon>
        <taxon>Embryophyta</taxon>
        <taxon>Tracheophyta</taxon>
        <taxon>Spermatophyta</taxon>
        <taxon>Magnoliopsida</taxon>
        <taxon>eudicotyledons</taxon>
        <taxon>Gunneridae</taxon>
        <taxon>Pentapetalae</taxon>
        <taxon>rosids</taxon>
        <taxon>fabids</taxon>
        <taxon>Rosales</taxon>
        <taxon>Moraceae</taxon>
        <taxon>Moreae</taxon>
        <taxon>Morus</taxon>
    </lineage>
</organism>